<evidence type="ECO:0000256" key="3">
    <source>
        <dbReference type="PROSITE-ProRule" id="PRU01331"/>
    </source>
</evidence>
<dbReference type="GO" id="GO:0004356">
    <property type="term" value="F:glutamine synthetase activity"/>
    <property type="evidence" value="ECO:0007669"/>
    <property type="project" value="InterPro"/>
</dbReference>
<sequence>MLRPGSAGQFSGLHRIFLQTMAEVAGLVLGGVPLIVMAMQSYREFLEYGGNYLKYDDLLQEIKDAVSIQQDLLYGTFETIGLHEPNYDELGARLQELYPGKHDLFMREIRRMEVTVSELMKELCLDSLGKPRWSGEQLARMEYEWRKIKRAVSSKKTKKLIDQLQERNAQLSGCLRRSEIFKGQSSPMVQTLQARFNLREFDAIRQHACDIKDTLDACWHCSCSDRHSTSLDLDWQSNPPNGLPKFGVSLSYTKSSGGVAIANGPEWQKIRTHIEGQSSNSPTTKGAQVLALRSVNVIHGPTVQQATTPKKSFFSRKQPQTPSPLPSPSISAASSAPSLTEIKSLCQFLQELEKDGSNLGFLLTPGEKKRVHIAPVAKAHLPSTEPVTLESLMSPKTPVAHLSLSRRKRFEIAAAAAWATLLLYDTPWLTDTWDKAGLYFFLEKNTTNNIFAANPCISTEVNNATSTRRFQNKLIRNEAVFALGILLIELSIDAAKAIYFNNAKRVYNLDVDLPEIEPSEQPRRTRAQSNREARIMQAPQPLQLPWREPEAHEKPYDLDAFTRFTTQNSDLKFVYVQWLDYLATLRARMLPIAEFRRLVTEGERIRISRGNTGTLQNDHVTSAVSSTGQLYVEPDISTLRLTHSKDALASATTIASFANEDGRPSTCCPRNSLKMLTDRFSNDHGIDLVAGFEIEVVFLKVGTDDQYIPWTTNHAWGTFTPEQFDIALPVLAEIADELANIGINIQQFHSESGPGQYEFVLPPLPILQAIDTLIQARQVIHQIARLHGLRATLHPVPLNSVGSGQHVHLSLNSSTLSSEDLEKKELSFFAAVLEHLPSICGFLLSNTASYARVKDNMWTSGAWVAWGTQNRETPLRRVKQGRWEIRCLDGFANPYLALSALLAAGLGGVQEGRQMEMKDCTANPAALTDTQREELGITTKMPVSLDESLDELEKDEVLKRGMDEKMIGDFIVIKRAEKEMLDGMEEKERHAWLIERY</sequence>
<dbReference type="InterPro" id="IPR008146">
    <property type="entry name" value="Gln_synth_cat_dom"/>
</dbReference>
<dbReference type="InterPro" id="IPR036651">
    <property type="entry name" value="Gln_synt_N_sf"/>
</dbReference>
<dbReference type="GO" id="GO:0006542">
    <property type="term" value="P:glutamine biosynthetic process"/>
    <property type="evidence" value="ECO:0007669"/>
    <property type="project" value="InterPro"/>
</dbReference>
<keyword evidence="7" id="KW-0418">Kinase</keyword>
<keyword evidence="7" id="KW-0808">Transferase</keyword>
<dbReference type="PANTHER" id="PTHR43785:SF2">
    <property type="entry name" value="TYPE-1 GLUTAMINE SYNTHETASE 1"/>
    <property type="match status" value="1"/>
</dbReference>
<dbReference type="Gene3D" id="3.30.590.10">
    <property type="entry name" value="Glutamine synthetase/guanido kinase, catalytic domain"/>
    <property type="match status" value="1"/>
</dbReference>
<dbReference type="InterPro" id="IPR014746">
    <property type="entry name" value="Gln_synth/guanido_kin_cat_dom"/>
</dbReference>
<organism evidence="7 8">
    <name type="scientific">Aureobasidium pullulans</name>
    <name type="common">Black yeast</name>
    <name type="synonym">Pullularia pullulans</name>
    <dbReference type="NCBI Taxonomy" id="5580"/>
    <lineage>
        <taxon>Eukaryota</taxon>
        <taxon>Fungi</taxon>
        <taxon>Dikarya</taxon>
        <taxon>Ascomycota</taxon>
        <taxon>Pezizomycotina</taxon>
        <taxon>Dothideomycetes</taxon>
        <taxon>Dothideomycetidae</taxon>
        <taxon>Dothideales</taxon>
        <taxon>Saccotheciaceae</taxon>
        <taxon>Aureobasidium</taxon>
    </lineage>
</organism>
<dbReference type="PROSITE" id="PS51987">
    <property type="entry name" value="GS_CATALYTIC"/>
    <property type="match status" value="1"/>
</dbReference>
<evidence type="ECO:0000256" key="5">
    <source>
        <dbReference type="SAM" id="MobiDB-lite"/>
    </source>
</evidence>
<name>A0A4S9V6G1_AURPU</name>
<evidence type="ECO:0000313" key="8">
    <source>
        <dbReference type="Proteomes" id="UP000310121"/>
    </source>
</evidence>
<comment type="caution">
    <text evidence="7">The sequence shown here is derived from an EMBL/GenBank/DDBJ whole genome shotgun (WGS) entry which is preliminary data.</text>
</comment>
<keyword evidence="2" id="KW-0436">Ligase</keyword>
<gene>
    <name evidence="7" type="ORF">D6C90_04072</name>
</gene>
<evidence type="ECO:0000256" key="2">
    <source>
        <dbReference type="ARBA" id="ARBA00022598"/>
    </source>
</evidence>
<dbReference type="EMBL" id="QZBN01000306">
    <property type="protein sequence ID" value="THZ47183.1"/>
    <property type="molecule type" value="Genomic_DNA"/>
</dbReference>
<dbReference type="Gene3D" id="3.10.20.70">
    <property type="entry name" value="Glutamine synthetase, N-terminal domain"/>
    <property type="match status" value="1"/>
</dbReference>
<dbReference type="InterPro" id="IPR056002">
    <property type="entry name" value="DUF7580"/>
</dbReference>
<feature type="domain" description="GS catalytic" evidence="6">
    <location>
        <begin position="669"/>
        <end position="997"/>
    </location>
</feature>
<proteinExistence type="inferred from homology"/>
<comment type="similarity">
    <text evidence="3 4">Belongs to the glutamine synthetase family.</text>
</comment>
<evidence type="ECO:0000313" key="7">
    <source>
        <dbReference type="EMBL" id="THZ47183.1"/>
    </source>
</evidence>
<evidence type="ECO:0000259" key="6">
    <source>
        <dbReference type="PROSITE" id="PS51987"/>
    </source>
</evidence>
<feature type="compositionally biased region" description="Polar residues" evidence="5">
    <location>
        <begin position="304"/>
        <end position="320"/>
    </location>
</feature>
<dbReference type="Pfam" id="PF24476">
    <property type="entry name" value="DUF7580"/>
    <property type="match status" value="1"/>
</dbReference>
<evidence type="ECO:0000256" key="1">
    <source>
        <dbReference type="ARBA" id="ARBA00021364"/>
    </source>
</evidence>
<accession>A0A4S9V6G1</accession>
<evidence type="ECO:0000256" key="4">
    <source>
        <dbReference type="RuleBase" id="RU000384"/>
    </source>
</evidence>
<dbReference type="AlphaFoldDB" id="A0A4S9V6G1"/>
<feature type="region of interest" description="Disordered" evidence="5">
    <location>
        <begin position="304"/>
        <end position="333"/>
    </location>
</feature>
<dbReference type="PANTHER" id="PTHR43785">
    <property type="entry name" value="GAMMA-GLUTAMYLPUTRESCINE SYNTHETASE"/>
    <property type="match status" value="1"/>
</dbReference>
<dbReference type="SMART" id="SM01230">
    <property type="entry name" value="Gln-synt_C"/>
    <property type="match status" value="1"/>
</dbReference>
<dbReference type="Proteomes" id="UP000310121">
    <property type="component" value="Unassembled WGS sequence"/>
</dbReference>
<dbReference type="SUPFAM" id="SSF55931">
    <property type="entry name" value="Glutamine synthetase/guanido kinase"/>
    <property type="match status" value="1"/>
</dbReference>
<dbReference type="Pfam" id="PF00120">
    <property type="entry name" value="Gln-synt_C"/>
    <property type="match status" value="1"/>
</dbReference>
<dbReference type="GO" id="GO:0016301">
    <property type="term" value="F:kinase activity"/>
    <property type="evidence" value="ECO:0007669"/>
    <property type="project" value="UniProtKB-KW"/>
</dbReference>
<protein>
    <recommendedName>
        <fullName evidence="1">Glutamine synthetase</fullName>
    </recommendedName>
</protein>
<reference evidence="7 8" key="1">
    <citation type="submission" date="2018-10" db="EMBL/GenBank/DDBJ databases">
        <title>Fifty Aureobasidium pullulans genomes reveal a recombining polyextremotolerant generalist.</title>
        <authorList>
            <person name="Gostincar C."/>
            <person name="Turk M."/>
            <person name="Zajc J."/>
            <person name="Gunde-Cimerman N."/>
        </authorList>
    </citation>
    <scope>NUCLEOTIDE SEQUENCE [LARGE SCALE GENOMIC DNA]</scope>
    <source>
        <strain evidence="7 8">EXF-3844</strain>
    </source>
</reference>